<dbReference type="Pfam" id="PF01124">
    <property type="entry name" value="MAPEG"/>
    <property type="match status" value="1"/>
</dbReference>
<feature type="transmembrane region" description="Helical" evidence="5">
    <location>
        <begin position="73"/>
        <end position="100"/>
    </location>
</feature>
<evidence type="ECO:0000313" key="6">
    <source>
        <dbReference type="EMBL" id="MEL1264196.1"/>
    </source>
</evidence>
<organism evidence="6 7">
    <name type="scientific">Pseudoxanthomonas putridarboris</name>
    <dbReference type="NCBI Taxonomy" id="752605"/>
    <lineage>
        <taxon>Bacteria</taxon>
        <taxon>Pseudomonadati</taxon>
        <taxon>Pseudomonadota</taxon>
        <taxon>Gammaproteobacteria</taxon>
        <taxon>Lysobacterales</taxon>
        <taxon>Lysobacteraceae</taxon>
        <taxon>Pseudoxanthomonas</taxon>
    </lineage>
</organism>
<evidence type="ECO:0000256" key="3">
    <source>
        <dbReference type="ARBA" id="ARBA00022989"/>
    </source>
</evidence>
<dbReference type="SUPFAM" id="SSF161084">
    <property type="entry name" value="MAPEG domain-like"/>
    <property type="match status" value="1"/>
</dbReference>
<evidence type="ECO:0000256" key="5">
    <source>
        <dbReference type="SAM" id="Phobius"/>
    </source>
</evidence>
<proteinExistence type="predicted"/>
<keyword evidence="4 5" id="KW-0472">Membrane</keyword>
<name>A0ABU9J1C7_9GAMM</name>
<feature type="transmembrane region" description="Helical" evidence="5">
    <location>
        <begin position="12"/>
        <end position="30"/>
    </location>
</feature>
<sequence>MTGASSATAMLWPAVAMAALTFVVWFRLYHLRLGEMMRKRIHAQSLAGSADSARQLTDTRASDNFRNLFELPVLFYAGVLLAAQLGVVDAVTVAMAWAFVLLRAVHSAVQCSFNHVMTRFVAYLLAALVLIAFWARIAWSMASA</sequence>
<dbReference type="InterPro" id="IPR023352">
    <property type="entry name" value="MAPEG-like_dom_sf"/>
</dbReference>
<keyword evidence="2 5" id="KW-0812">Transmembrane</keyword>
<gene>
    <name evidence="6" type="ORF">AAD027_07410</name>
</gene>
<keyword evidence="3 5" id="KW-1133">Transmembrane helix</keyword>
<protein>
    <submittedName>
        <fullName evidence="6">MAPEG family protein</fullName>
    </submittedName>
</protein>
<comment type="subcellular location">
    <subcellularLocation>
        <location evidence="1">Membrane</location>
    </subcellularLocation>
</comment>
<evidence type="ECO:0000256" key="4">
    <source>
        <dbReference type="ARBA" id="ARBA00023136"/>
    </source>
</evidence>
<evidence type="ECO:0000256" key="1">
    <source>
        <dbReference type="ARBA" id="ARBA00004370"/>
    </source>
</evidence>
<dbReference type="EMBL" id="JBBWWT010000002">
    <property type="protein sequence ID" value="MEL1264196.1"/>
    <property type="molecule type" value="Genomic_DNA"/>
</dbReference>
<feature type="transmembrane region" description="Helical" evidence="5">
    <location>
        <begin position="120"/>
        <end position="139"/>
    </location>
</feature>
<keyword evidence="7" id="KW-1185">Reference proteome</keyword>
<dbReference type="RefSeq" id="WP_341725368.1">
    <property type="nucleotide sequence ID" value="NZ_JBBWWT010000002.1"/>
</dbReference>
<dbReference type="Gene3D" id="1.20.120.550">
    <property type="entry name" value="Membrane associated eicosanoid/glutathione metabolism-like domain"/>
    <property type="match status" value="1"/>
</dbReference>
<dbReference type="InterPro" id="IPR001129">
    <property type="entry name" value="Membr-assoc_MAPEG"/>
</dbReference>
<comment type="caution">
    <text evidence="6">The sequence shown here is derived from an EMBL/GenBank/DDBJ whole genome shotgun (WGS) entry which is preliminary data.</text>
</comment>
<dbReference type="Proteomes" id="UP001459204">
    <property type="component" value="Unassembled WGS sequence"/>
</dbReference>
<evidence type="ECO:0000256" key="2">
    <source>
        <dbReference type="ARBA" id="ARBA00022692"/>
    </source>
</evidence>
<reference evidence="6 7" key="1">
    <citation type="submission" date="2024-04" db="EMBL/GenBank/DDBJ databases">
        <title>Draft genome sequence of Pseudoxanthomonas putridarboris WD12.</title>
        <authorList>
            <person name="Oh J."/>
        </authorList>
    </citation>
    <scope>NUCLEOTIDE SEQUENCE [LARGE SCALE GENOMIC DNA]</scope>
    <source>
        <strain evidence="6 7">WD12</strain>
    </source>
</reference>
<accession>A0ABU9J1C7</accession>
<evidence type="ECO:0000313" key="7">
    <source>
        <dbReference type="Proteomes" id="UP001459204"/>
    </source>
</evidence>